<evidence type="ECO:0000313" key="2">
    <source>
        <dbReference type="EMBL" id="CAF3648455.1"/>
    </source>
</evidence>
<feature type="transmembrane region" description="Helical" evidence="1">
    <location>
        <begin position="232"/>
        <end position="253"/>
    </location>
</feature>
<dbReference type="EMBL" id="CAJOBE010000482">
    <property type="protein sequence ID" value="CAF3648455.1"/>
    <property type="molecule type" value="Genomic_DNA"/>
</dbReference>
<protein>
    <submittedName>
        <fullName evidence="2">Uncharacterized protein</fullName>
    </submittedName>
</protein>
<feature type="transmembrane region" description="Helical" evidence="1">
    <location>
        <begin position="307"/>
        <end position="329"/>
    </location>
</feature>
<evidence type="ECO:0000313" key="3">
    <source>
        <dbReference type="Proteomes" id="UP000663874"/>
    </source>
</evidence>
<feature type="transmembrane region" description="Helical" evidence="1">
    <location>
        <begin position="103"/>
        <end position="128"/>
    </location>
</feature>
<comment type="caution">
    <text evidence="2">The sequence shown here is derived from an EMBL/GenBank/DDBJ whole genome shotgun (WGS) entry which is preliminary data.</text>
</comment>
<keyword evidence="1" id="KW-0812">Transmembrane</keyword>
<feature type="transmembrane region" description="Helical" evidence="1">
    <location>
        <begin position="67"/>
        <end position="88"/>
    </location>
</feature>
<gene>
    <name evidence="2" type="ORF">FNK824_LOCUS5849</name>
</gene>
<feature type="transmembrane region" description="Helical" evidence="1">
    <location>
        <begin position="35"/>
        <end position="55"/>
    </location>
</feature>
<keyword evidence="1" id="KW-0472">Membrane</keyword>
<name>A0A818RAL5_9BILA</name>
<sequence length="408" mass="48131">MPMVPAYGKTTSKLYYLRYISIDRLISIVFIHNYLLIWSIAIFCSLILPVLFIFAPSSLRTTRTSHFLIICIVCLSNMCSLYVQAYMISGKGEPNLSYHTCRFIVYISTFAKPIGIYLTLLFSIERLLTKILSKFLVRFINHRQLCQRLYTLLIFLITIIIVSIRLFEVLNVIIRNQSVVNQTLISYIYSYRNIKDTSSNSTDRSIKFKYCFNSMNIDRYAKFLSFYVIQYWFEQFALIIIILILLIFIIHQYCLPRIQQRNLPLHFSVNTKLYLSLASCVIASELILLFCHFIIDNIHYNNRDVQITSLQLMLFAFNFRCIFLPCIVLTTTCDPLKQFLFEIFISRPYLDDIDENDTINTINNQSELFSSTQQTSNRLQQKFRHTFTKSKTNNNDEYFDNEESHVDF</sequence>
<evidence type="ECO:0000256" key="1">
    <source>
        <dbReference type="SAM" id="Phobius"/>
    </source>
</evidence>
<feature type="transmembrane region" description="Helical" evidence="1">
    <location>
        <begin position="149"/>
        <end position="167"/>
    </location>
</feature>
<organism evidence="2 3">
    <name type="scientific">Rotaria sordida</name>
    <dbReference type="NCBI Taxonomy" id="392033"/>
    <lineage>
        <taxon>Eukaryota</taxon>
        <taxon>Metazoa</taxon>
        <taxon>Spiralia</taxon>
        <taxon>Gnathifera</taxon>
        <taxon>Rotifera</taxon>
        <taxon>Eurotatoria</taxon>
        <taxon>Bdelloidea</taxon>
        <taxon>Philodinida</taxon>
        <taxon>Philodinidae</taxon>
        <taxon>Rotaria</taxon>
    </lineage>
</organism>
<dbReference type="AlphaFoldDB" id="A0A818RAL5"/>
<proteinExistence type="predicted"/>
<dbReference type="Proteomes" id="UP000663874">
    <property type="component" value="Unassembled WGS sequence"/>
</dbReference>
<feature type="transmembrane region" description="Helical" evidence="1">
    <location>
        <begin position="273"/>
        <end position="295"/>
    </location>
</feature>
<keyword evidence="1" id="KW-1133">Transmembrane helix</keyword>
<reference evidence="2" key="1">
    <citation type="submission" date="2021-02" db="EMBL/GenBank/DDBJ databases">
        <authorList>
            <person name="Nowell W R."/>
        </authorList>
    </citation>
    <scope>NUCLEOTIDE SEQUENCE</scope>
</reference>
<accession>A0A818RAL5</accession>